<feature type="repeat" description="Solcar" evidence="10">
    <location>
        <begin position="179"/>
        <end position="267"/>
    </location>
</feature>
<dbReference type="FunFam" id="1.50.40.10:FF:000018">
    <property type="entry name" value="S-adenosylmethionine mitochondrial carrier protein-like"/>
    <property type="match status" value="1"/>
</dbReference>
<keyword evidence="3 11" id="KW-0813">Transport</keyword>
<comment type="similarity">
    <text evidence="2 11">Belongs to the mitochondrial carrier (TC 2.A.29) family.</text>
</comment>
<dbReference type="PROSITE" id="PS50920">
    <property type="entry name" value="SOLCAR"/>
    <property type="match status" value="3"/>
</dbReference>
<evidence type="ECO:0008006" key="15">
    <source>
        <dbReference type="Google" id="ProtNLM"/>
    </source>
</evidence>
<evidence type="ECO:0000256" key="10">
    <source>
        <dbReference type="PROSITE-ProRule" id="PRU00282"/>
    </source>
</evidence>
<keyword evidence="7 12" id="KW-1133">Transmembrane helix</keyword>
<feature type="transmembrane region" description="Helical" evidence="12">
    <location>
        <begin position="239"/>
        <end position="261"/>
    </location>
</feature>
<dbReference type="SUPFAM" id="SSF103506">
    <property type="entry name" value="Mitochondrial carrier"/>
    <property type="match status" value="1"/>
</dbReference>
<dbReference type="GO" id="GO:0055085">
    <property type="term" value="P:transmembrane transport"/>
    <property type="evidence" value="ECO:0007669"/>
    <property type="project" value="InterPro"/>
</dbReference>
<dbReference type="InterPro" id="IPR002067">
    <property type="entry name" value="MCP"/>
</dbReference>
<reference evidence="13" key="1">
    <citation type="submission" date="2023-10" db="EMBL/GenBank/DDBJ databases">
        <title>Genome assemblies of two species of porcelain crab, Petrolisthes cinctipes and Petrolisthes manimaculis (Anomura: Porcellanidae).</title>
        <authorList>
            <person name="Angst P."/>
        </authorList>
    </citation>
    <scope>NUCLEOTIDE SEQUENCE</scope>
    <source>
        <strain evidence="13">PB745_01</strain>
        <tissue evidence="13">Gill</tissue>
    </source>
</reference>
<evidence type="ECO:0000256" key="7">
    <source>
        <dbReference type="ARBA" id="ARBA00022989"/>
    </source>
</evidence>
<accession>A0AAE1KCD2</accession>
<evidence type="ECO:0000256" key="6">
    <source>
        <dbReference type="ARBA" id="ARBA00022792"/>
    </source>
</evidence>
<comment type="caution">
    <text evidence="13">The sequence shown here is derived from an EMBL/GenBank/DDBJ whole genome shotgun (WGS) entry which is preliminary data.</text>
</comment>
<comment type="subcellular location">
    <subcellularLocation>
        <location evidence="1">Mitochondrion inner membrane</location>
        <topology evidence="1">Multi-pass membrane protein</topology>
    </subcellularLocation>
</comment>
<dbReference type="AlphaFoldDB" id="A0AAE1KCD2"/>
<evidence type="ECO:0000256" key="2">
    <source>
        <dbReference type="ARBA" id="ARBA00006375"/>
    </source>
</evidence>
<dbReference type="Gene3D" id="1.50.40.10">
    <property type="entry name" value="Mitochondrial carrier domain"/>
    <property type="match status" value="2"/>
</dbReference>
<protein>
    <recommendedName>
        <fullName evidence="15">S-adenosylmethionine mitochondrial carrier protein</fullName>
    </recommendedName>
</protein>
<evidence type="ECO:0000313" key="14">
    <source>
        <dbReference type="Proteomes" id="UP001286313"/>
    </source>
</evidence>
<dbReference type="PANTHER" id="PTHR45667">
    <property type="entry name" value="S-ADENOSYLMETHIONINE MITOCHONDRIAL CARRIER PROTEIN"/>
    <property type="match status" value="1"/>
</dbReference>
<keyword evidence="8" id="KW-0496">Mitochondrion</keyword>
<feature type="repeat" description="Solcar" evidence="10">
    <location>
        <begin position="6"/>
        <end position="79"/>
    </location>
</feature>
<evidence type="ECO:0000256" key="3">
    <source>
        <dbReference type="ARBA" id="ARBA00022448"/>
    </source>
</evidence>
<keyword evidence="14" id="KW-1185">Reference proteome</keyword>
<evidence type="ECO:0000256" key="11">
    <source>
        <dbReference type="RuleBase" id="RU000488"/>
    </source>
</evidence>
<evidence type="ECO:0000256" key="4">
    <source>
        <dbReference type="ARBA" id="ARBA00022692"/>
    </source>
</evidence>
<dbReference type="EMBL" id="JAWQEG010003062">
    <property type="protein sequence ID" value="KAK3868210.1"/>
    <property type="molecule type" value="Genomic_DNA"/>
</dbReference>
<keyword evidence="6" id="KW-0999">Mitochondrion inner membrane</keyword>
<gene>
    <name evidence="13" type="ORF">Pcinc_026377</name>
</gene>
<sequence>MSQKETSPIRALLAGGAAGTSVDVALFPLDTVKTRLQSEAGFLASGGFRGIYNGLAPVVLASAPSAAAFFCAYETTKNVLGSRVPTDYQPLVHITAASAGEVTACVVRVPMEVVKQRRQVHQFNSSLQVVQDIMRNERFRGFFRGYFSTVARDLPFSVIQFPVWEVLKKLWSENQGYYVDSWQSSLCGALSGGFAAAITTPLDVAKTRIMLAHHSSTLARGNITNALQAIYKHQGVTGLFSGVLVRAASISLGGAIFFGIYEKALSLLNM</sequence>
<proteinExistence type="inferred from homology"/>
<evidence type="ECO:0000256" key="1">
    <source>
        <dbReference type="ARBA" id="ARBA00004448"/>
    </source>
</evidence>
<dbReference type="Pfam" id="PF00153">
    <property type="entry name" value="Mito_carr"/>
    <property type="match status" value="3"/>
</dbReference>
<dbReference type="InterPro" id="IPR023395">
    <property type="entry name" value="MCP_dom_sf"/>
</dbReference>
<evidence type="ECO:0000256" key="12">
    <source>
        <dbReference type="SAM" id="Phobius"/>
    </source>
</evidence>
<keyword evidence="9 10" id="KW-0472">Membrane</keyword>
<feature type="repeat" description="Solcar" evidence="10">
    <location>
        <begin position="88"/>
        <end position="170"/>
    </location>
</feature>
<keyword evidence="4 10" id="KW-0812">Transmembrane</keyword>
<evidence type="ECO:0000256" key="9">
    <source>
        <dbReference type="ARBA" id="ARBA00023136"/>
    </source>
</evidence>
<dbReference type="PRINTS" id="PR00926">
    <property type="entry name" value="MITOCARRIER"/>
</dbReference>
<organism evidence="13 14">
    <name type="scientific">Petrolisthes cinctipes</name>
    <name type="common">Flat porcelain crab</name>
    <dbReference type="NCBI Taxonomy" id="88211"/>
    <lineage>
        <taxon>Eukaryota</taxon>
        <taxon>Metazoa</taxon>
        <taxon>Ecdysozoa</taxon>
        <taxon>Arthropoda</taxon>
        <taxon>Crustacea</taxon>
        <taxon>Multicrustacea</taxon>
        <taxon>Malacostraca</taxon>
        <taxon>Eumalacostraca</taxon>
        <taxon>Eucarida</taxon>
        <taxon>Decapoda</taxon>
        <taxon>Pleocyemata</taxon>
        <taxon>Anomura</taxon>
        <taxon>Galatheoidea</taxon>
        <taxon>Porcellanidae</taxon>
        <taxon>Petrolisthes</taxon>
    </lineage>
</organism>
<dbReference type="Proteomes" id="UP001286313">
    <property type="component" value="Unassembled WGS sequence"/>
</dbReference>
<keyword evidence="5" id="KW-0677">Repeat</keyword>
<evidence type="ECO:0000313" key="13">
    <source>
        <dbReference type="EMBL" id="KAK3868210.1"/>
    </source>
</evidence>
<name>A0AAE1KCD2_PETCI</name>
<dbReference type="InterPro" id="IPR018108">
    <property type="entry name" value="MCP_transmembrane"/>
</dbReference>
<evidence type="ECO:0000256" key="5">
    <source>
        <dbReference type="ARBA" id="ARBA00022737"/>
    </source>
</evidence>
<dbReference type="GO" id="GO:0005743">
    <property type="term" value="C:mitochondrial inner membrane"/>
    <property type="evidence" value="ECO:0007669"/>
    <property type="project" value="UniProtKB-SubCell"/>
</dbReference>
<evidence type="ECO:0000256" key="8">
    <source>
        <dbReference type="ARBA" id="ARBA00023128"/>
    </source>
</evidence>